<name>A0AAD5U353_9FUNG</name>
<feature type="region of interest" description="Disordered" evidence="6">
    <location>
        <begin position="20"/>
        <end position="48"/>
    </location>
</feature>
<keyword evidence="2" id="KW-0808">Transferase</keyword>
<organism evidence="8 9">
    <name type="scientific">Clydaea vesicula</name>
    <dbReference type="NCBI Taxonomy" id="447962"/>
    <lineage>
        <taxon>Eukaryota</taxon>
        <taxon>Fungi</taxon>
        <taxon>Fungi incertae sedis</taxon>
        <taxon>Chytridiomycota</taxon>
        <taxon>Chytridiomycota incertae sedis</taxon>
        <taxon>Chytridiomycetes</taxon>
        <taxon>Lobulomycetales</taxon>
        <taxon>Lobulomycetaceae</taxon>
        <taxon>Clydaea</taxon>
    </lineage>
</organism>
<dbReference type="GO" id="GO:0004674">
    <property type="term" value="F:protein serine/threonine kinase activity"/>
    <property type="evidence" value="ECO:0007669"/>
    <property type="project" value="UniProtKB-KW"/>
</dbReference>
<dbReference type="EMBL" id="JADGJW010000239">
    <property type="protein sequence ID" value="KAJ3221280.1"/>
    <property type="molecule type" value="Genomic_DNA"/>
</dbReference>
<feature type="compositionally biased region" description="Low complexity" evidence="6">
    <location>
        <begin position="243"/>
        <end position="264"/>
    </location>
</feature>
<reference evidence="8" key="1">
    <citation type="submission" date="2020-05" db="EMBL/GenBank/DDBJ databases">
        <title>Phylogenomic resolution of chytrid fungi.</title>
        <authorList>
            <person name="Stajich J.E."/>
            <person name="Amses K."/>
            <person name="Simmons R."/>
            <person name="Seto K."/>
            <person name="Myers J."/>
            <person name="Bonds A."/>
            <person name="Quandt C.A."/>
            <person name="Barry K."/>
            <person name="Liu P."/>
            <person name="Grigoriev I."/>
            <person name="Longcore J.E."/>
            <person name="James T.Y."/>
        </authorList>
    </citation>
    <scope>NUCLEOTIDE SEQUENCE</scope>
    <source>
        <strain evidence="8">JEL0476</strain>
    </source>
</reference>
<feature type="region of interest" description="Disordered" evidence="6">
    <location>
        <begin position="195"/>
        <end position="214"/>
    </location>
</feature>
<dbReference type="PANTHER" id="PTHR24345">
    <property type="entry name" value="SERINE/THREONINE-PROTEIN KINASE PLK"/>
    <property type="match status" value="1"/>
</dbReference>
<keyword evidence="3" id="KW-0547">Nucleotide-binding</keyword>
<feature type="compositionally biased region" description="Polar residues" evidence="6">
    <location>
        <begin position="120"/>
        <end position="152"/>
    </location>
</feature>
<evidence type="ECO:0000313" key="8">
    <source>
        <dbReference type="EMBL" id="KAJ3221280.1"/>
    </source>
</evidence>
<evidence type="ECO:0000313" key="9">
    <source>
        <dbReference type="Proteomes" id="UP001211065"/>
    </source>
</evidence>
<sequence>MTSTFSTEIWVSNKAIPSLHKESQGVNSTADSVTANSNNLNQNSSTNTIPKKHNILYRFFHNEEQQQINNSKSQQRQTPFSSIFNLTKDDSDDSDSDIEEKKSSSASSKFLTTSSKKKTNNLPIITKKQPSSNLVNDTPINSINSSQVHTRNNSASTIVCTDDSKIKKPKQPPKLKLNLLHSNLSSTVPKQLHKKNILDNDPDSDMEHEPLSPNFAKRSTSVLFKNLLQKARRPSLNSPVGYSGTSASDSSDGESSTHSVSSTTVHEEHHPTNMFKGLMLGSKYKKSSSSHLLSLAGPPSPSIISMNKIPSVSGETSTESVGSPLVRSNSETSLAEKYGKKEHVLGKGGQAVVHLVSFQNSAKKFAVKEFRKRRKEETQKDYVKKLVSEFCISSSLDSPYIVKTVDLIQDEKSQWCVVMEYCCGGDMYSRIHDGTLTDPNEINCYFKQLVLGVEYLHSMGVAHKDLKPENLLLDNTKRVLKITDFGVSEVFRAPFCSVSQKGKGCIGSGPYIAPEEFGKCEYDSEAVDVWAVGII</sequence>
<dbReference type="AlphaFoldDB" id="A0AAD5U353"/>
<evidence type="ECO:0000256" key="4">
    <source>
        <dbReference type="ARBA" id="ARBA00022777"/>
    </source>
</evidence>
<evidence type="ECO:0000259" key="7">
    <source>
        <dbReference type="PROSITE" id="PS50011"/>
    </source>
</evidence>
<dbReference type="InterPro" id="IPR008271">
    <property type="entry name" value="Ser/Thr_kinase_AS"/>
</dbReference>
<keyword evidence="4 8" id="KW-0418">Kinase</keyword>
<keyword evidence="9" id="KW-1185">Reference proteome</keyword>
<evidence type="ECO:0000256" key="5">
    <source>
        <dbReference type="ARBA" id="ARBA00022840"/>
    </source>
</evidence>
<feature type="region of interest" description="Disordered" evidence="6">
    <location>
        <begin position="233"/>
        <end position="271"/>
    </location>
</feature>
<dbReference type="PROSITE" id="PS50011">
    <property type="entry name" value="PROTEIN_KINASE_DOM"/>
    <property type="match status" value="1"/>
</dbReference>
<dbReference type="Pfam" id="PF00069">
    <property type="entry name" value="Pkinase"/>
    <property type="match status" value="1"/>
</dbReference>
<evidence type="ECO:0000256" key="3">
    <source>
        <dbReference type="ARBA" id="ARBA00022741"/>
    </source>
</evidence>
<dbReference type="PANTHER" id="PTHR24345:SF0">
    <property type="entry name" value="CELL CYCLE SERINE_THREONINE-PROTEIN KINASE CDC5_MSD2"/>
    <property type="match status" value="1"/>
</dbReference>
<feature type="domain" description="Protein kinase" evidence="7">
    <location>
        <begin position="339"/>
        <end position="535"/>
    </location>
</feature>
<gene>
    <name evidence="8" type="primary">SAT4_2</name>
    <name evidence="8" type="ORF">HK099_003607</name>
</gene>
<dbReference type="SMART" id="SM00220">
    <property type="entry name" value="S_TKc"/>
    <property type="match status" value="1"/>
</dbReference>
<keyword evidence="5" id="KW-0067">ATP-binding</keyword>
<accession>A0AAD5U353</accession>
<dbReference type="PROSITE" id="PS00108">
    <property type="entry name" value="PROTEIN_KINASE_ST"/>
    <property type="match status" value="1"/>
</dbReference>
<comment type="caution">
    <text evidence="8">The sequence shown here is derived from an EMBL/GenBank/DDBJ whole genome shotgun (WGS) entry which is preliminary data.</text>
</comment>
<keyword evidence="1" id="KW-0723">Serine/threonine-protein kinase</keyword>
<feature type="region of interest" description="Disordered" evidence="6">
    <location>
        <begin position="84"/>
        <end position="152"/>
    </location>
</feature>
<proteinExistence type="predicted"/>
<feature type="compositionally biased region" description="Low complexity" evidence="6">
    <location>
        <begin position="34"/>
        <end position="48"/>
    </location>
</feature>
<feature type="compositionally biased region" description="Low complexity" evidence="6">
    <location>
        <begin position="104"/>
        <end position="114"/>
    </location>
</feature>
<dbReference type="Proteomes" id="UP001211065">
    <property type="component" value="Unassembled WGS sequence"/>
</dbReference>
<dbReference type="InterPro" id="IPR000719">
    <property type="entry name" value="Prot_kinase_dom"/>
</dbReference>
<feature type="compositionally biased region" description="Polar residues" evidence="6">
    <location>
        <begin position="24"/>
        <end position="33"/>
    </location>
</feature>
<dbReference type="GO" id="GO:0005524">
    <property type="term" value="F:ATP binding"/>
    <property type="evidence" value="ECO:0007669"/>
    <property type="project" value="UniProtKB-KW"/>
</dbReference>
<dbReference type="SUPFAM" id="SSF56112">
    <property type="entry name" value="Protein kinase-like (PK-like)"/>
    <property type="match status" value="1"/>
</dbReference>
<evidence type="ECO:0000256" key="1">
    <source>
        <dbReference type="ARBA" id="ARBA00022527"/>
    </source>
</evidence>
<evidence type="ECO:0000256" key="2">
    <source>
        <dbReference type="ARBA" id="ARBA00022679"/>
    </source>
</evidence>
<protein>
    <submittedName>
        <fullName evidence="8">Serine/threonine-protein kinase HAL4/sat4</fullName>
    </submittedName>
</protein>
<dbReference type="Gene3D" id="1.10.510.10">
    <property type="entry name" value="Transferase(Phosphotransferase) domain 1"/>
    <property type="match status" value="1"/>
</dbReference>
<dbReference type="InterPro" id="IPR011009">
    <property type="entry name" value="Kinase-like_dom_sf"/>
</dbReference>
<dbReference type="GO" id="GO:0005634">
    <property type="term" value="C:nucleus"/>
    <property type="evidence" value="ECO:0007669"/>
    <property type="project" value="TreeGrafter"/>
</dbReference>
<evidence type="ECO:0000256" key="6">
    <source>
        <dbReference type="SAM" id="MobiDB-lite"/>
    </source>
</evidence>